<evidence type="ECO:0008006" key="6">
    <source>
        <dbReference type="Google" id="ProtNLM"/>
    </source>
</evidence>
<dbReference type="PANTHER" id="PTHR33121:SF70">
    <property type="entry name" value="SIGNALING PROTEIN YKOW"/>
    <property type="match status" value="1"/>
</dbReference>
<dbReference type="Pfam" id="PF00990">
    <property type="entry name" value="GGDEF"/>
    <property type="match status" value="1"/>
</dbReference>
<dbReference type="InterPro" id="IPR000160">
    <property type="entry name" value="GGDEF_dom"/>
</dbReference>
<feature type="transmembrane region" description="Helical" evidence="1">
    <location>
        <begin position="66"/>
        <end position="87"/>
    </location>
</feature>
<sequence>MYRHHRSFYLATLVYLIIYYILLAAFRNNDSVMAWMGNLLNTIPAAAASVILWFVSRKTSSSIRTFWLLLMFSSLAYMLAMFFWIWAAVSPTYELATPAPPDYLWFAEGILICAALLFLNYRQLKGLGAVRLLLDASIFMMTMIALSWLVLIQPLYAQAAATGNLIFMIINVSYPIQDLSFLFLLMLLMLSEHRTLTEKTQYMLFASILLFVVGDSIYLYLVSNDAYEVGSFIDPLWSMSLMMMALAGIQSLDPAQPKNIVRQKKCEHGGNWTRRLLPYVSLVTLMIVMLLQLPYFNVIVMCCMIGILLVTVRQVLTLTENEELLNRLGKYLKVSDYAANHDELTGLPNRRMFNMQLQQAIEQAETKEHTKFAIVFMDFNRFKYVNDTLGHAIGDQMLQEAARRFTRKLPDDCLLARLGGDEFVILVPFRQTIHRVVQAIDDSLKKPMQIEEHSLHVSTSIGVSLYPDNGLSINELLKNADAAMYQSKKNNDHKAVFFDSSIGTTLEHRMEIENDLKDILKRNELSLHYQLQVQMGTNKVEGVEALLRWNHPVKGFISPADFIPIAEETGDIQSIGEWVLRQACMQQRDWEHAGYGSLRMSVNISAYQLQHDEIVERIAHIIHSTGIDPGKLVLEITETFAVNDIPKVVSKLDRLRKIGIQIAIDDFGSGYSSLKYLKNFKPSLLKIDRSFISSVRQQDEDADNMVCAIINLAHGLNIEVLAEGVETAQQFKFLEDAGCNEAQGYLIARPLPGKEVTERLHIMRKQFKLPPESKSS</sequence>
<dbReference type="SMART" id="SM00052">
    <property type="entry name" value="EAL"/>
    <property type="match status" value="1"/>
</dbReference>
<dbReference type="InterPro" id="IPR029787">
    <property type="entry name" value="Nucleotide_cyclase"/>
</dbReference>
<evidence type="ECO:0000313" key="4">
    <source>
        <dbReference type="EMBL" id="GGN91753.1"/>
    </source>
</evidence>
<dbReference type="CDD" id="cd01948">
    <property type="entry name" value="EAL"/>
    <property type="match status" value="1"/>
</dbReference>
<dbReference type="Proteomes" id="UP000606653">
    <property type="component" value="Unassembled WGS sequence"/>
</dbReference>
<dbReference type="InterPro" id="IPR001633">
    <property type="entry name" value="EAL_dom"/>
</dbReference>
<feature type="transmembrane region" description="Helical" evidence="1">
    <location>
        <begin position="202"/>
        <end position="221"/>
    </location>
</feature>
<evidence type="ECO:0000256" key="1">
    <source>
        <dbReference type="SAM" id="Phobius"/>
    </source>
</evidence>
<feature type="transmembrane region" description="Helical" evidence="1">
    <location>
        <begin position="7"/>
        <end position="26"/>
    </location>
</feature>
<dbReference type="InterPro" id="IPR035919">
    <property type="entry name" value="EAL_sf"/>
</dbReference>
<feature type="transmembrane region" description="Helical" evidence="1">
    <location>
        <begin position="236"/>
        <end position="255"/>
    </location>
</feature>
<dbReference type="Gene3D" id="3.20.20.450">
    <property type="entry name" value="EAL domain"/>
    <property type="match status" value="1"/>
</dbReference>
<keyword evidence="5" id="KW-1185">Reference proteome</keyword>
<protein>
    <recommendedName>
        <fullName evidence="6">Diguanylate cyclase (GGDEF) domain-containing protein</fullName>
    </recommendedName>
</protein>
<feature type="transmembrane region" description="Helical" evidence="1">
    <location>
        <begin position="276"/>
        <end position="292"/>
    </location>
</feature>
<dbReference type="SMART" id="SM00267">
    <property type="entry name" value="GGDEF"/>
    <property type="match status" value="1"/>
</dbReference>
<feature type="domain" description="EAL" evidence="2">
    <location>
        <begin position="509"/>
        <end position="764"/>
    </location>
</feature>
<dbReference type="Gene3D" id="3.30.70.270">
    <property type="match status" value="1"/>
</dbReference>
<dbReference type="CDD" id="cd01949">
    <property type="entry name" value="GGDEF"/>
    <property type="match status" value="1"/>
</dbReference>
<organism evidence="4 5">
    <name type="scientific">Saccharibacillus kuerlensis</name>
    <dbReference type="NCBI Taxonomy" id="459527"/>
    <lineage>
        <taxon>Bacteria</taxon>
        <taxon>Bacillati</taxon>
        <taxon>Bacillota</taxon>
        <taxon>Bacilli</taxon>
        <taxon>Bacillales</taxon>
        <taxon>Paenibacillaceae</taxon>
        <taxon>Saccharibacillus</taxon>
    </lineage>
</organism>
<accession>A0ABQ2KT23</accession>
<keyword evidence="1" id="KW-0812">Transmembrane</keyword>
<feature type="transmembrane region" description="Helical" evidence="1">
    <location>
        <begin position="32"/>
        <end position="54"/>
    </location>
</feature>
<feature type="transmembrane region" description="Helical" evidence="1">
    <location>
        <begin position="165"/>
        <end position="190"/>
    </location>
</feature>
<feature type="transmembrane region" description="Helical" evidence="1">
    <location>
        <begin position="133"/>
        <end position="153"/>
    </location>
</feature>
<dbReference type="PROSITE" id="PS50883">
    <property type="entry name" value="EAL"/>
    <property type="match status" value="1"/>
</dbReference>
<name>A0ABQ2KT23_9BACL</name>
<dbReference type="PANTHER" id="PTHR33121">
    <property type="entry name" value="CYCLIC DI-GMP PHOSPHODIESTERASE PDEF"/>
    <property type="match status" value="1"/>
</dbReference>
<dbReference type="SUPFAM" id="SSF141868">
    <property type="entry name" value="EAL domain-like"/>
    <property type="match status" value="1"/>
</dbReference>
<dbReference type="Pfam" id="PF00563">
    <property type="entry name" value="EAL"/>
    <property type="match status" value="1"/>
</dbReference>
<dbReference type="InterPro" id="IPR050706">
    <property type="entry name" value="Cyclic-di-GMP_PDE-like"/>
</dbReference>
<reference evidence="5" key="1">
    <citation type="journal article" date="2019" name="Int. J. Syst. Evol. Microbiol.">
        <title>The Global Catalogue of Microorganisms (GCM) 10K type strain sequencing project: providing services to taxonomists for standard genome sequencing and annotation.</title>
        <authorList>
            <consortium name="The Broad Institute Genomics Platform"/>
            <consortium name="The Broad Institute Genome Sequencing Center for Infectious Disease"/>
            <person name="Wu L."/>
            <person name="Ma J."/>
        </authorList>
    </citation>
    <scope>NUCLEOTIDE SEQUENCE [LARGE SCALE GENOMIC DNA]</scope>
    <source>
        <strain evidence="5">CGMCC 1.6964</strain>
    </source>
</reference>
<evidence type="ECO:0000259" key="3">
    <source>
        <dbReference type="PROSITE" id="PS50887"/>
    </source>
</evidence>
<keyword evidence="1" id="KW-1133">Transmembrane helix</keyword>
<dbReference type="NCBIfam" id="TIGR00254">
    <property type="entry name" value="GGDEF"/>
    <property type="match status" value="1"/>
</dbReference>
<keyword evidence="1" id="KW-0472">Membrane</keyword>
<evidence type="ECO:0000259" key="2">
    <source>
        <dbReference type="PROSITE" id="PS50883"/>
    </source>
</evidence>
<evidence type="ECO:0000313" key="5">
    <source>
        <dbReference type="Proteomes" id="UP000606653"/>
    </source>
</evidence>
<comment type="caution">
    <text evidence="4">The sequence shown here is derived from an EMBL/GenBank/DDBJ whole genome shotgun (WGS) entry which is preliminary data.</text>
</comment>
<dbReference type="EMBL" id="BMLN01000001">
    <property type="protein sequence ID" value="GGN91753.1"/>
    <property type="molecule type" value="Genomic_DNA"/>
</dbReference>
<dbReference type="PROSITE" id="PS50887">
    <property type="entry name" value="GGDEF"/>
    <property type="match status" value="1"/>
</dbReference>
<dbReference type="SUPFAM" id="SSF55073">
    <property type="entry name" value="Nucleotide cyclase"/>
    <property type="match status" value="1"/>
</dbReference>
<gene>
    <name evidence="4" type="ORF">GCM10010969_03590</name>
</gene>
<dbReference type="InterPro" id="IPR043128">
    <property type="entry name" value="Rev_trsase/Diguanyl_cyclase"/>
</dbReference>
<feature type="domain" description="GGDEF" evidence="3">
    <location>
        <begin position="370"/>
        <end position="500"/>
    </location>
</feature>
<feature type="transmembrane region" description="Helical" evidence="1">
    <location>
        <begin position="103"/>
        <end position="121"/>
    </location>
</feature>
<dbReference type="RefSeq" id="WP_018975293.1">
    <property type="nucleotide sequence ID" value="NZ_BMLN01000001.1"/>
</dbReference>
<proteinExistence type="predicted"/>